<proteinExistence type="predicted"/>
<dbReference type="Proteomes" id="UP001175211">
    <property type="component" value="Unassembled WGS sequence"/>
</dbReference>
<organism evidence="3 4">
    <name type="scientific">Armillaria tabescens</name>
    <name type="common">Ringless honey mushroom</name>
    <name type="synonym">Agaricus tabescens</name>
    <dbReference type="NCBI Taxonomy" id="1929756"/>
    <lineage>
        <taxon>Eukaryota</taxon>
        <taxon>Fungi</taxon>
        <taxon>Dikarya</taxon>
        <taxon>Basidiomycota</taxon>
        <taxon>Agaricomycotina</taxon>
        <taxon>Agaricomycetes</taxon>
        <taxon>Agaricomycetidae</taxon>
        <taxon>Agaricales</taxon>
        <taxon>Marasmiineae</taxon>
        <taxon>Physalacriaceae</taxon>
        <taxon>Desarmillaria</taxon>
    </lineage>
</organism>
<dbReference type="GeneID" id="85360754"/>
<evidence type="ECO:0000256" key="1">
    <source>
        <dbReference type="SAM" id="Coils"/>
    </source>
</evidence>
<keyword evidence="1" id="KW-0175">Coiled coil</keyword>
<dbReference type="RefSeq" id="XP_060332698.1">
    <property type="nucleotide sequence ID" value="XM_060477206.1"/>
</dbReference>
<feature type="region of interest" description="Disordered" evidence="2">
    <location>
        <begin position="229"/>
        <end position="255"/>
    </location>
</feature>
<sequence length="348" mass="39087">MRPESAIDDMCIFTQELQRGATSSTLLLSALKNRNDFLLLGLGNIHVERVEYRKSQLPGSSLEHEYLVVTVKESLGAERRGYLLVDRLNDDSQAGSDPADVQDIDLTSAPTSSSTSLTAAPPNQWEITNRIHRAGAEIKRFSKWDPPDALDRIVILRNITEALDVQGQCTYNVLMTMDLHLTQRRVTLEHFLLLVRTTSRNVPPDSQCYWFAYTVWTVLELETGAPVERTRHAERQGTHSSLGKKLAVGRGNGVNESRTPEMIQLQWEAEKVDADQEWDALQQALRAPELARIKAEEALQQERAARQQDLAILQQERAARIQAEAKVNELRATLTKLQHSTGNVPAHA</sequence>
<feature type="region of interest" description="Disordered" evidence="2">
    <location>
        <begin position="92"/>
        <end position="120"/>
    </location>
</feature>
<evidence type="ECO:0000313" key="3">
    <source>
        <dbReference type="EMBL" id="KAK0460659.1"/>
    </source>
</evidence>
<name>A0AA39N7W2_ARMTA</name>
<feature type="coiled-coil region" evidence="1">
    <location>
        <begin position="296"/>
        <end position="340"/>
    </location>
</feature>
<dbReference type="AlphaFoldDB" id="A0AA39N7W2"/>
<protein>
    <submittedName>
        <fullName evidence="3">Uncharacterized protein</fullName>
    </submittedName>
</protein>
<feature type="compositionally biased region" description="Low complexity" evidence="2">
    <location>
        <begin position="106"/>
        <end position="120"/>
    </location>
</feature>
<comment type="caution">
    <text evidence="3">The sequence shown here is derived from an EMBL/GenBank/DDBJ whole genome shotgun (WGS) entry which is preliminary data.</text>
</comment>
<dbReference type="EMBL" id="JAUEPS010000012">
    <property type="protein sequence ID" value="KAK0460659.1"/>
    <property type="molecule type" value="Genomic_DNA"/>
</dbReference>
<accession>A0AA39N7W2</accession>
<gene>
    <name evidence="3" type="ORF">EV420DRAFT_1641199</name>
</gene>
<evidence type="ECO:0000313" key="4">
    <source>
        <dbReference type="Proteomes" id="UP001175211"/>
    </source>
</evidence>
<evidence type="ECO:0000256" key="2">
    <source>
        <dbReference type="SAM" id="MobiDB-lite"/>
    </source>
</evidence>
<keyword evidence="4" id="KW-1185">Reference proteome</keyword>
<reference evidence="3" key="1">
    <citation type="submission" date="2023-06" db="EMBL/GenBank/DDBJ databases">
        <authorList>
            <consortium name="Lawrence Berkeley National Laboratory"/>
            <person name="Ahrendt S."/>
            <person name="Sahu N."/>
            <person name="Indic B."/>
            <person name="Wong-Bajracharya J."/>
            <person name="Merenyi Z."/>
            <person name="Ke H.-M."/>
            <person name="Monk M."/>
            <person name="Kocsube S."/>
            <person name="Drula E."/>
            <person name="Lipzen A."/>
            <person name="Balint B."/>
            <person name="Henrissat B."/>
            <person name="Andreopoulos B."/>
            <person name="Martin F.M."/>
            <person name="Harder C.B."/>
            <person name="Rigling D."/>
            <person name="Ford K.L."/>
            <person name="Foster G.D."/>
            <person name="Pangilinan J."/>
            <person name="Papanicolaou A."/>
            <person name="Barry K."/>
            <person name="LaButti K."/>
            <person name="Viragh M."/>
            <person name="Koriabine M."/>
            <person name="Yan M."/>
            <person name="Riley R."/>
            <person name="Champramary S."/>
            <person name="Plett K.L."/>
            <person name="Tsai I.J."/>
            <person name="Slot J."/>
            <person name="Sipos G."/>
            <person name="Plett J."/>
            <person name="Nagy L.G."/>
            <person name="Grigoriev I.V."/>
        </authorList>
    </citation>
    <scope>NUCLEOTIDE SEQUENCE</scope>
    <source>
        <strain evidence="3">CCBAS 213</strain>
    </source>
</reference>